<feature type="region of interest" description="Disordered" evidence="1">
    <location>
        <begin position="1"/>
        <end position="58"/>
    </location>
</feature>
<dbReference type="AlphaFoldDB" id="A0A6J4M8I7"/>
<proteinExistence type="predicted"/>
<reference evidence="2" key="1">
    <citation type="submission" date="2020-02" db="EMBL/GenBank/DDBJ databases">
        <authorList>
            <person name="Meier V. D."/>
        </authorList>
    </citation>
    <scope>NUCLEOTIDE SEQUENCE</scope>
    <source>
        <strain evidence="2">AVDCRST_MAG34</strain>
    </source>
</reference>
<gene>
    <name evidence="2" type="ORF">AVDCRST_MAG34-1769</name>
</gene>
<evidence type="ECO:0000313" key="2">
    <source>
        <dbReference type="EMBL" id="CAA9351175.1"/>
    </source>
</evidence>
<accession>A0A6J4M8I7</accession>
<feature type="non-terminal residue" evidence="2">
    <location>
        <position position="58"/>
    </location>
</feature>
<dbReference type="EMBL" id="CADCUI010000038">
    <property type="protein sequence ID" value="CAA9351175.1"/>
    <property type="molecule type" value="Genomic_DNA"/>
</dbReference>
<feature type="compositionally biased region" description="Basic and acidic residues" evidence="1">
    <location>
        <begin position="29"/>
        <end position="48"/>
    </location>
</feature>
<name>A0A6J4M8I7_9ACTN</name>
<organism evidence="2">
    <name type="scientific">uncultured Nocardioidaceae bacterium</name>
    <dbReference type="NCBI Taxonomy" id="253824"/>
    <lineage>
        <taxon>Bacteria</taxon>
        <taxon>Bacillati</taxon>
        <taxon>Actinomycetota</taxon>
        <taxon>Actinomycetes</taxon>
        <taxon>Propionibacteriales</taxon>
        <taxon>Nocardioidaceae</taxon>
        <taxon>environmental samples</taxon>
    </lineage>
</organism>
<feature type="compositionally biased region" description="Basic and acidic residues" evidence="1">
    <location>
        <begin position="7"/>
        <end position="16"/>
    </location>
</feature>
<protein>
    <submittedName>
        <fullName evidence="2">Uncharacterized protein</fullName>
    </submittedName>
</protein>
<feature type="non-terminal residue" evidence="2">
    <location>
        <position position="1"/>
    </location>
</feature>
<sequence>DLRRRSRDSGGRDLRGCRGGARGRLGRPVPREERHPAPAGEARPDPGKGLRAADGATV</sequence>
<evidence type="ECO:0000256" key="1">
    <source>
        <dbReference type="SAM" id="MobiDB-lite"/>
    </source>
</evidence>